<comment type="caution">
    <text evidence="2">The sequence shown here is derived from an EMBL/GenBank/DDBJ whole genome shotgun (WGS) entry which is preliminary data.</text>
</comment>
<evidence type="ECO:0000313" key="3">
    <source>
        <dbReference type="Proteomes" id="UP001321473"/>
    </source>
</evidence>
<keyword evidence="3" id="KW-1185">Reference proteome</keyword>
<gene>
    <name evidence="2" type="ORF">V5799_024496</name>
</gene>
<dbReference type="SUPFAM" id="SSF52047">
    <property type="entry name" value="RNI-like"/>
    <property type="match status" value="1"/>
</dbReference>
<proteinExistence type="predicted"/>
<dbReference type="InterPro" id="IPR032675">
    <property type="entry name" value="LRR_dom_sf"/>
</dbReference>
<evidence type="ECO:0000256" key="1">
    <source>
        <dbReference type="ARBA" id="ARBA00022737"/>
    </source>
</evidence>
<name>A0AAQ4EC82_AMBAM</name>
<dbReference type="PANTHER" id="PTHR24111:SF0">
    <property type="entry name" value="LEUCINE-RICH REPEAT-CONTAINING PROTEIN"/>
    <property type="match status" value="1"/>
</dbReference>
<protein>
    <recommendedName>
        <fullName evidence="4">Nlr family card domain protein</fullName>
    </recommendedName>
</protein>
<dbReference type="Gene3D" id="3.80.10.10">
    <property type="entry name" value="Ribonuclease Inhibitor"/>
    <property type="match status" value="2"/>
</dbReference>
<evidence type="ECO:0008006" key="4">
    <source>
        <dbReference type="Google" id="ProtNLM"/>
    </source>
</evidence>
<accession>A0AAQ4EC82</accession>
<sequence length="629" mass="68804">MELPVPFLAGEESLPPQMGGIDSSSLIVPRAAKISGSGLTGAECYFLVSCTASLHETCQIVRHLSVLNELLFPARLEVRESSTQGGKLSLVSFDEHVLYLPDARDEPLRQAMALLCWLLKTHRCVGSLYITGHTLSKHKSLLCEAIGCSSSMTSLRFHSWSVAMLEALLNAASSATHLNELECTAFAQCTNDLSRTISKILWALKSLKSLKIPSLVMSSRGARVFFDDLRATGALEELSLHESAISEAGRDLFVKYMSSSASLTSLSVVASINSKPGLLGCIAEGLLANRTVRNLHLRHVPFDPSSVRIAEKLLETNEALRYFTITCAPKYTPTHPSSQCASLVTALASNATLEELKLPVHLWSLDKWIDFVNMVAAKQTLKNVVIDVDVSASEILPGICSALQQSGAEAKVSFAQYYMLGRIHLLACKSFRDIYLSLPRNDAIVGIRQLPAYGHIISIHVGVWIHDEELSSALAAYIGAVRFLQKLELIFFSDSRDTVHNTSRPWTAMMRSLGRNTSVRELQVTVVAESGALDDRQIVLLAEAVESNENIRKLLFDSDHPALTAAFLRRLASGIADNYSLVSVTLRGNADKDAAGDLFTVRDTVRRNSGLVARAIDFADGQRFDKYVV</sequence>
<reference evidence="2 3" key="1">
    <citation type="journal article" date="2023" name="Arcadia Sci">
        <title>De novo assembly of a long-read Amblyomma americanum tick genome.</title>
        <authorList>
            <person name="Chou S."/>
            <person name="Poskanzer K.E."/>
            <person name="Rollins M."/>
            <person name="Thuy-Boun P.S."/>
        </authorList>
    </citation>
    <scope>NUCLEOTIDE SEQUENCE [LARGE SCALE GENOMIC DNA]</scope>
    <source>
        <strain evidence="2">F_SG_1</strain>
        <tissue evidence="2">Salivary glands</tissue>
    </source>
</reference>
<dbReference type="AlphaFoldDB" id="A0AAQ4EC82"/>
<evidence type="ECO:0000313" key="2">
    <source>
        <dbReference type="EMBL" id="KAK8772260.1"/>
    </source>
</evidence>
<organism evidence="2 3">
    <name type="scientific">Amblyomma americanum</name>
    <name type="common">Lone star tick</name>
    <dbReference type="NCBI Taxonomy" id="6943"/>
    <lineage>
        <taxon>Eukaryota</taxon>
        <taxon>Metazoa</taxon>
        <taxon>Ecdysozoa</taxon>
        <taxon>Arthropoda</taxon>
        <taxon>Chelicerata</taxon>
        <taxon>Arachnida</taxon>
        <taxon>Acari</taxon>
        <taxon>Parasitiformes</taxon>
        <taxon>Ixodida</taxon>
        <taxon>Ixodoidea</taxon>
        <taxon>Ixodidae</taxon>
        <taxon>Amblyomminae</taxon>
        <taxon>Amblyomma</taxon>
    </lineage>
</organism>
<dbReference type="InterPro" id="IPR052201">
    <property type="entry name" value="LRR-containing_regulator"/>
</dbReference>
<dbReference type="EMBL" id="JARKHS020018579">
    <property type="protein sequence ID" value="KAK8772260.1"/>
    <property type="molecule type" value="Genomic_DNA"/>
</dbReference>
<dbReference type="Proteomes" id="UP001321473">
    <property type="component" value="Unassembled WGS sequence"/>
</dbReference>
<keyword evidence="1" id="KW-0677">Repeat</keyword>
<dbReference type="PANTHER" id="PTHR24111">
    <property type="entry name" value="LEUCINE-RICH REPEAT-CONTAINING PROTEIN 34"/>
    <property type="match status" value="1"/>
</dbReference>